<feature type="region of interest" description="Disordered" evidence="1">
    <location>
        <begin position="74"/>
        <end position="132"/>
    </location>
</feature>
<dbReference type="GO" id="GO:0032259">
    <property type="term" value="P:methylation"/>
    <property type="evidence" value="ECO:0007669"/>
    <property type="project" value="UniProtKB-KW"/>
</dbReference>
<reference evidence="3" key="1">
    <citation type="journal article" date="2019" name="Curr. Biol.">
        <title>Genome Sequence of Striga asiatica Provides Insight into the Evolution of Plant Parasitism.</title>
        <authorList>
            <person name="Yoshida S."/>
            <person name="Kim S."/>
            <person name="Wafula E.K."/>
            <person name="Tanskanen J."/>
            <person name="Kim Y.M."/>
            <person name="Honaas L."/>
            <person name="Yang Z."/>
            <person name="Spallek T."/>
            <person name="Conn C.E."/>
            <person name="Ichihashi Y."/>
            <person name="Cheong K."/>
            <person name="Cui S."/>
            <person name="Der J.P."/>
            <person name="Gundlach H."/>
            <person name="Jiao Y."/>
            <person name="Hori C."/>
            <person name="Ishida J.K."/>
            <person name="Kasahara H."/>
            <person name="Kiba T."/>
            <person name="Kim M.S."/>
            <person name="Koo N."/>
            <person name="Laohavisit A."/>
            <person name="Lee Y.H."/>
            <person name="Lumba S."/>
            <person name="McCourt P."/>
            <person name="Mortimer J.C."/>
            <person name="Mutuku J.M."/>
            <person name="Nomura T."/>
            <person name="Sasaki-Sekimoto Y."/>
            <person name="Seto Y."/>
            <person name="Wang Y."/>
            <person name="Wakatake T."/>
            <person name="Sakakibara H."/>
            <person name="Demura T."/>
            <person name="Yamaguchi S."/>
            <person name="Yoneyama K."/>
            <person name="Manabe R.I."/>
            <person name="Nelson D.C."/>
            <person name="Schulman A.H."/>
            <person name="Timko M.P."/>
            <person name="dePamphilis C.W."/>
            <person name="Choi D."/>
            <person name="Shirasu K."/>
        </authorList>
    </citation>
    <scope>NUCLEOTIDE SEQUENCE [LARGE SCALE GENOMIC DNA]</scope>
    <source>
        <strain evidence="3">cv. UVA1</strain>
    </source>
</reference>
<proteinExistence type="predicted"/>
<keyword evidence="3" id="KW-1185">Reference proteome</keyword>
<keyword evidence="2" id="KW-0489">Methyltransferase</keyword>
<organism evidence="2 3">
    <name type="scientific">Striga asiatica</name>
    <name type="common">Asiatic witchweed</name>
    <name type="synonym">Buchnera asiatica</name>
    <dbReference type="NCBI Taxonomy" id="4170"/>
    <lineage>
        <taxon>Eukaryota</taxon>
        <taxon>Viridiplantae</taxon>
        <taxon>Streptophyta</taxon>
        <taxon>Embryophyta</taxon>
        <taxon>Tracheophyta</taxon>
        <taxon>Spermatophyta</taxon>
        <taxon>Magnoliopsida</taxon>
        <taxon>eudicotyledons</taxon>
        <taxon>Gunneridae</taxon>
        <taxon>Pentapetalae</taxon>
        <taxon>asterids</taxon>
        <taxon>lamiids</taxon>
        <taxon>Lamiales</taxon>
        <taxon>Orobanchaceae</taxon>
        <taxon>Buchnereae</taxon>
        <taxon>Striga</taxon>
    </lineage>
</organism>
<evidence type="ECO:0000313" key="2">
    <source>
        <dbReference type="EMBL" id="GER29563.1"/>
    </source>
</evidence>
<dbReference type="Proteomes" id="UP000325081">
    <property type="component" value="Unassembled WGS sequence"/>
</dbReference>
<evidence type="ECO:0000256" key="1">
    <source>
        <dbReference type="SAM" id="MobiDB-lite"/>
    </source>
</evidence>
<name>A0A5A7P9N6_STRAF</name>
<comment type="caution">
    <text evidence="2">The sequence shown here is derived from an EMBL/GenBank/DDBJ whole genome shotgun (WGS) entry which is preliminary data.</text>
</comment>
<sequence length="132" mass="14697">MEQILESSNRFFSSKKMSQFVCVGPVPPSLSINPLWLEWLLHFSPSLAASEFVESVMVFRQEYRHEKSTSNRIEISVPHRAINSSPSIARHPLSSSPGPSVRDSSVRARIHPASSPPFTCRRGGSSTSFPDQ</sequence>
<evidence type="ECO:0000313" key="3">
    <source>
        <dbReference type="Proteomes" id="UP000325081"/>
    </source>
</evidence>
<dbReference type="GO" id="GO:0008168">
    <property type="term" value="F:methyltransferase activity"/>
    <property type="evidence" value="ECO:0007669"/>
    <property type="project" value="UniProtKB-KW"/>
</dbReference>
<feature type="compositionally biased region" description="Low complexity" evidence="1">
    <location>
        <begin position="94"/>
        <end position="103"/>
    </location>
</feature>
<accession>A0A5A7P9N6</accession>
<gene>
    <name evidence="2" type="ORF">STAS_05433</name>
</gene>
<protein>
    <submittedName>
        <fullName evidence="2">Cytosine-specific methyltransferase</fullName>
    </submittedName>
</protein>
<keyword evidence="2" id="KW-0808">Transferase</keyword>
<dbReference type="EMBL" id="BKCP01004002">
    <property type="protein sequence ID" value="GER29563.1"/>
    <property type="molecule type" value="Genomic_DNA"/>
</dbReference>
<dbReference type="AlphaFoldDB" id="A0A5A7P9N6"/>